<dbReference type="EMBL" id="KK115298">
    <property type="protein sequence ID" value="KFM64695.1"/>
    <property type="molecule type" value="Genomic_DNA"/>
</dbReference>
<name>A0A087THV6_STEMI</name>
<keyword evidence="4 5" id="KW-0472">Membrane</keyword>
<keyword evidence="2 5" id="KW-0812">Transmembrane</keyword>
<keyword evidence="7" id="KW-0675">Receptor</keyword>
<organism evidence="7 8">
    <name type="scientific">Stegodyphus mimosarum</name>
    <name type="common">African social velvet spider</name>
    <dbReference type="NCBI Taxonomy" id="407821"/>
    <lineage>
        <taxon>Eukaryota</taxon>
        <taxon>Metazoa</taxon>
        <taxon>Ecdysozoa</taxon>
        <taxon>Arthropoda</taxon>
        <taxon>Chelicerata</taxon>
        <taxon>Arachnida</taxon>
        <taxon>Araneae</taxon>
        <taxon>Araneomorphae</taxon>
        <taxon>Entelegynae</taxon>
        <taxon>Eresoidea</taxon>
        <taxon>Eresidae</taxon>
        <taxon>Stegodyphus</taxon>
    </lineage>
</organism>
<dbReference type="PROSITE" id="PS50261">
    <property type="entry name" value="G_PROTEIN_RECEP_F2_4"/>
    <property type="match status" value="1"/>
</dbReference>
<dbReference type="GO" id="GO:0008528">
    <property type="term" value="F:G protein-coupled peptide receptor activity"/>
    <property type="evidence" value="ECO:0007669"/>
    <property type="project" value="TreeGrafter"/>
</dbReference>
<dbReference type="GO" id="GO:0007166">
    <property type="term" value="P:cell surface receptor signaling pathway"/>
    <property type="evidence" value="ECO:0007669"/>
    <property type="project" value="InterPro"/>
</dbReference>
<dbReference type="OrthoDB" id="6433545at2759"/>
<dbReference type="OMA" id="FENTECW"/>
<dbReference type="STRING" id="407821.A0A087THV6"/>
<protein>
    <submittedName>
        <fullName evidence="7">PDF receptor</fullName>
    </submittedName>
</protein>
<dbReference type="InterPro" id="IPR000832">
    <property type="entry name" value="GPCR_2_secretin-like"/>
</dbReference>
<feature type="domain" description="G-protein coupled receptors family 2 profile 2" evidence="6">
    <location>
        <begin position="1"/>
        <end position="101"/>
    </location>
</feature>
<evidence type="ECO:0000256" key="2">
    <source>
        <dbReference type="ARBA" id="ARBA00022692"/>
    </source>
</evidence>
<reference evidence="7 8" key="1">
    <citation type="submission" date="2013-11" db="EMBL/GenBank/DDBJ databases">
        <title>Genome sequencing of Stegodyphus mimosarum.</title>
        <authorList>
            <person name="Bechsgaard J."/>
        </authorList>
    </citation>
    <scope>NUCLEOTIDE SEQUENCE [LARGE SCALE GENOMIC DNA]</scope>
</reference>
<accession>A0A087THV6</accession>
<feature type="transmembrane region" description="Helical" evidence="5">
    <location>
        <begin position="35"/>
        <end position="58"/>
    </location>
</feature>
<dbReference type="PRINTS" id="PR00249">
    <property type="entry name" value="GPCRSECRETIN"/>
</dbReference>
<evidence type="ECO:0000256" key="4">
    <source>
        <dbReference type="ARBA" id="ARBA00023136"/>
    </source>
</evidence>
<dbReference type="GO" id="GO:0017046">
    <property type="term" value="F:peptide hormone binding"/>
    <property type="evidence" value="ECO:0007669"/>
    <property type="project" value="TreeGrafter"/>
</dbReference>
<dbReference type="Pfam" id="PF00002">
    <property type="entry name" value="7tm_2"/>
    <property type="match status" value="1"/>
</dbReference>
<dbReference type="PANTHER" id="PTHR45620">
    <property type="entry name" value="PDF RECEPTOR-LIKE PROTEIN-RELATED"/>
    <property type="match status" value="1"/>
</dbReference>
<proteinExistence type="predicted"/>
<dbReference type="AlphaFoldDB" id="A0A087THV6"/>
<evidence type="ECO:0000313" key="8">
    <source>
        <dbReference type="Proteomes" id="UP000054359"/>
    </source>
</evidence>
<feature type="transmembrane region" description="Helical" evidence="5">
    <location>
        <begin position="70"/>
        <end position="92"/>
    </location>
</feature>
<evidence type="ECO:0000256" key="5">
    <source>
        <dbReference type="SAM" id="Phobius"/>
    </source>
</evidence>
<sequence length="136" mass="15578">MYSGMASINWMFVEGLLLHSRVTVHIFKQDAPFKLYYCIGWGMPAVSIGSWCFIMFMYHNTPCWSGYGDLPYIWVITGPMLAALLINSIFLVDIIRVLVTKQHAHLTADTTQVRCALYDGLTQRKYCPWPHTQPSV</sequence>
<dbReference type="PANTHER" id="PTHR45620:SF15">
    <property type="entry name" value="DIURETIC HORMONE 44 RECEPTOR 1-RELATED"/>
    <property type="match status" value="1"/>
</dbReference>
<gene>
    <name evidence="7" type="ORF">X975_11350</name>
</gene>
<evidence type="ECO:0000256" key="3">
    <source>
        <dbReference type="ARBA" id="ARBA00022989"/>
    </source>
</evidence>
<comment type="subcellular location">
    <subcellularLocation>
        <location evidence="1">Membrane</location>
        <topology evidence="1">Multi-pass membrane protein</topology>
    </subcellularLocation>
</comment>
<keyword evidence="8" id="KW-1185">Reference proteome</keyword>
<dbReference type="InterPro" id="IPR050332">
    <property type="entry name" value="GPCR_2"/>
</dbReference>
<dbReference type="Proteomes" id="UP000054359">
    <property type="component" value="Unassembled WGS sequence"/>
</dbReference>
<feature type="non-terminal residue" evidence="7">
    <location>
        <position position="136"/>
    </location>
</feature>
<dbReference type="Gene3D" id="1.20.1070.10">
    <property type="entry name" value="Rhodopsin 7-helix transmembrane proteins"/>
    <property type="match status" value="1"/>
</dbReference>
<evidence type="ECO:0000256" key="1">
    <source>
        <dbReference type="ARBA" id="ARBA00004141"/>
    </source>
</evidence>
<evidence type="ECO:0000313" key="7">
    <source>
        <dbReference type="EMBL" id="KFM64695.1"/>
    </source>
</evidence>
<dbReference type="InterPro" id="IPR017981">
    <property type="entry name" value="GPCR_2-like_7TM"/>
</dbReference>
<dbReference type="GO" id="GO:0005886">
    <property type="term" value="C:plasma membrane"/>
    <property type="evidence" value="ECO:0007669"/>
    <property type="project" value="TreeGrafter"/>
</dbReference>
<dbReference type="GO" id="GO:0007188">
    <property type="term" value="P:adenylate cyclase-modulating G protein-coupled receptor signaling pathway"/>
    <property type="evidence" value="ECO:0007669"/>
    <property type="project" value="TreeGrafter"/>
</dbReference>
<evidence type="ECO:0000259" key="6">
    <source>
        <dbReference type="PROSITE" id="PS50261"/>
    </source>
</evidence>
<keyword evidence="3 5" id="KW-1133">Transmembrane helix</keyword>